<dbReference type="OMA" id="IDVNWDP"/>
<feature type="region of interest" description="Disordered" evidence="2">
    <location>
        <begin position="345"/>
        <end position="385"/>
    </location>
</feature>
<organism evidence="3 4">
    <name type="scientific">Kluyveromyces lactis (strain ATCC 8585 / CBS 2359 / DSM 70799 / NBRC 1267 / NRRL Y-1140 / WM37)</name>
    <name type="common">Yeast</name>
    <name type="synonym">Candida sphaerica</name>
    <dbReference type="NCBI Taxonomy" id="284590"/>
    <lineage>
        <taxon>Eukaryota</taxon>
        <taxon>Fungi</taxon>
        <taxon>Dikarya</taxon>
        <taxon>Ascomycota</taxon>
        <taxon>Saccharomycotina</taxon>
        <taxon>Saccharomycetes</taxon>
        <taxon>Saccharomycetales</taxon>
        <taxon>Saccharomycetaceae</taxon>
        <taxon>Kluyveromyces</taxon>
    </lineage>
</organism>
<sequence length="660" mass="74681">MTSTFDGFVPIHTVFYTLFHPTEGSKVRFQFPPNSLENGKIDFDTIKNYIIPKPQLCNKLLTFKYGEYRIVCYPVNVNARYYARNSFNFNFVFVFPYDCATSPYEPAIARLGKMFKVLEEQSQILSKSEQNPVYFQLKSNDSNAADQSTEMGSITISEHTDIKSTGDDGEKYLEIIKELAKNQKSLIIEDLLMKLFLDLNNYSECLIPIDEGNSIDIKLFPVRTPPSSNISVEDVPIAVVNLSDIIDVNWDPTMVKIVPYINGINSVAQIAVSARSDVELVQECIKHLMYYNCVILSDIFQFSNIYAPTSEIHNFLTNPAVAKACQLFVQGDSLKQSLLPFEGRPNNIYPTGRKQASTSTVHSRRRDSNDTATTGSTSSVRDTHRNYLSSSSTSSYFRAHASENTSLATGENQMKRILPTRSCLFDLYKSLSQGKTVKDWYKQNFEIIRDNRIDVRKLIMFGITRRLIYRVNSYPIVKNVGTWDILKSLVSKEPKTHYGSGSSKNIFSAADIKVVDTKEEGNQSDKLDAADELLKSLYQKLSLKQDVPNTMSKFARYYDDSPSNNAFTESTSRKSSSGSHQKVSFDFGTAGQQKTVTEVPDLGDGEKVEVWKKKKEEELILLESLSNAETFDKVCTKLKKSRHEVELLLKDLGHYNIVNS</sequence>
<dbReference type="GO" id="GO:0005774">
    <property type="term" value="C:vacuolar membrane"/>
    <property type="evidence" value="ECO:0007669"/>
    <property type="project" value="TreeGrafter"/>
</dbReference>
<dbReference type="GO" id="GO:1904262">
    <property type="term" value="P:negative regulation of TORC1 signaling"/>
    <property type="evidence" value="ECO:0007669"/>
    <property type="project" value="TreeGrafter"/>
</dbReference>
<dbReference type="STRING" id="284590.Q6CSH1"/>
<feature type="compositionally biased region" description="Low complexity" evidence="2">
    <location>
        <begin position="573"/>
        <end position="584"/>
    </location>
</feature>
<comment type="similarity">
    <text evidence="1">Belongs to the NPR2 family.</text>
</comment>
<dbReference type="PANTHER" id="PTHR12991">
    <property type="entry name" value="NITROGEN PERMEASE REGULATOR 2/TUMOR SUPPRESSOR CANDIDATE 4"/>
    <property type="match status" value="1"/>
</dbReference>
<evidence type="ECO:0000256" key="1">
    <source>
        <dbReference type="ARBA" id="ARBA00008433"/>
    </source>
</evidence>
<keyword evidence="4" id="KW-1185">Reference proteome</keyword>
<dbReference type="GO" id="GO:1990130">
    <property type="term" value="C:GATOR1 complex"/>
    <property type="evidence" value="ECO:0007669"/>
    <property type="project" value="TreeGrafter"/>
</dbReference>
<dbReference type="FunCoup" id="Q6CSH1">
    <property type="interactions" value="228"/>
</dbReference>
<accession>Q6CSH1</accession>
<dbReference type="PaxDb" id="284590-Q6CSH1"/>
<dbReference type="GO" id="GO:0010508">
    <property type="term" value="P:positive regulation of autophagy"/>
    <property type="evidence" value="ECO:0007669"/>
    <property type="project" value="TreeGrafter"/>
</dbReference>
<feature type="compositionally biased region" description="Polar residues" evidence="2">
    <location>
        <begin position="370"/>
        <end position="380"/>
    </location>
</feature>
<dbReference type="AlphaFoldDB" id="Q6CSH1"/>
<evidence type="ECO:0000313" key="4">
    <source>
        <dbReference type="Proteomes" id="UP000000598"/>
    </source>
</evidence>
<dbReference type="InParanoid" id="Q6CSH1"/>
<dbReference type="EMBL" id="CR382124">
    <property type="protein sequence ID" value="CAH00214.1"/>
    <property type="molecule type" value="Genomic_DNA"/>
</dbReference>
<protein>
    <submittedName>
        <fullName evidence="3">KLLA0D01067p</fullName>
    </submittedName>
</protein>
<dbReference type="GO" id="GO:0005096">
    <property type="term" value="F:GTPase activator activity"/>
    <property type="evidence" value="ECO:0007669"/>
    <property type="project" value="TreeGrafter"/>
</dbReference>
<dbReference type="Proteomes" id="UP000000598">
    <property type="component" value="Chromosome D"/>
</dbReference>
<feature type="region of interest" description="Disordered" evidence="2">
    <location>
        <begin position="564"/>
        <end position="584"/>
    </location>
</feature>
<dbReference type="Pfam" id="PF06218">
    <property type="entry name" value="NPR2"/>
    <property type="match status" value="1"/>
</dbReference>
<proteinExistence type="inferred from homology"/>
<dbReference type="KEGG" id="kla:KLLA0_D01067g"/>
<dbReference type="HOGENOM" id="CLU_014995_3_0_1"/>
<evidence type="ECO:0000256" key="2">
    <source>
        <dbReference type="SAM" id="MobiDB-lite"/>
    </source>
</evidence>
<dbReference type="InterPro" id="IPR009348">
    <property type="entry name" value="NPR2-like"/>
</dbReference>
<dbReference type="PANTHER" id="PTHR12991:SF10">
    <property type="entry name" value="GATOR COMPLEX PROTEIN NPRL2"/>
    <property type="match status" value="1"/>
</dbReference>
<gene>
    <name evidence="3" type="ORF">KLLA0_D01067g</name>
</gene>
<reference evidence="3 4" key="1">
    <citation type="journal article" date="2004" name="Nature">
        <title>Genome evolution in yeasts.</title>
        <authorList>
            <consortium name="Genolevures"/>
            <person name="Dujon B."/>
            <person name="Sherman D."/>
            <person name="Fischer G."/>
            <person name="Durrens P."/>
            <person name="Casaregola S."/>
            <person name="Lafontaine I."/>
            <person name="de Montigny J."/>
            <person name="Marck C."/>
            <person name="Neuveglise C."/>
            <person name="Talla E."/>
            <person name="Goffard N."/>
            <person name="Frangeul L."/>
            <person name="Aigle M."/>
            <person name="Anthouard V."/>
            <person name="Babour A."/>
            <person name="Barbe V."/>
            <person name="Barnay S."/>
            <person name="Blanchin S."/>
            <person name="Beckerich J.M."/>
            <person name="Beyne E."/>
            <person name="Bleykasten C."/>
            <person name="Boisrame A."/>
            <person name="Boyer J."/>
            <person name="Cattolico L."/>
            <person name="Confanioleri F."/>
            <person name="de Daruvar A."/>
            <person name="Despons L."/>
            <person name="Fabre E."/>
            <person name="Fairhead C."/>
            <person name="Ferry-Dumazet H."/>
            <person name="Groppi A."/>
            <person name="Hantraye F."/>
            <person name="Hennequin C."/>
            <person name="Jauniaux N."/>
            <person name="Joyet P."/>
            <person name="Kachouri R."/>
            <person name="Kerrest A."/>
            <person name="Koszul R."/>
            <person name="Lemaire M."/>
            <person name="Lesur I."/>
            <person name="Ma L."/>
            <person name="Muller H."/>
            <person name="Nicaud J.M."/>
            <person name="Nikolski M."/>
            <person name="Oztas S."/>
            <person name="Ozier-Kalogeropoulos O."/>
            <person name="Pellenz S."/>
            <person name="Potier S."/>
            <person name="Richard G.F."/>
            <person name="Straub M.L."/>
            <person name="Suleau A."/>
            <person name="Swennene D."/>
            <person name="Tekaia F."/>
            <person name="Wesolowski-Louvel M."/>
            <person name="Westhof E."/>
            <person name="Wirth B."/>
            <person name="Zeniou-Meyer M."/>
            <person name="Zivanovic I."/>
            <person name="Bolotin-Fukuhara M."/>
            <person name="Thierry A."/>
            <person name="Bouchier C."/>
            <person name="Caudron B."/>
            <person name="Scarpelli C."/>
            <person name="Gaillardin C."/>
            <person name="Weissenbach J."/>
            <person name="Wincker P."/>
            <person name="Souciet J.L."/>
        </authorList>
    </citation>
    <scope>NUCLEOTIDE SEQUENCE [LARGE SCALE GENOMIC DNA]</scope>
    <source>
        <strain evidence="4">ATCC 8585 / CBS 2359 / DSM 70799 / NBRC 1267 / NRRL Y-1140 / WM37</strain>
    </source>
</reference>
<name>Q6CSH1_KLULA</name>
<dbReference type="eggNOG" id="KOG3789">
    <property type="taxonomic scope" value="Eukaryota"/>
</dbReference>
<evidence type="ECO:0000313" key="3">
    <source>
        <dbReference type="EMBL" id="CAH00214.1"/>
    </source>
</evidence>